<dbReference type="KEGG" id="taz:TREAZ_1797"/>
<gene>
    <name evidence="1" type="ordered locus">TREAZ_1797</name>
</gene>
<name>F5YC07_LEAAZ</name>
<dbReference type="OrthoDB" id="356575at2"/>
<evidence type="ECO:0000313" key="2">
    <source>
        <dbReference type="Proteomes" id="UP000009222"/>
    </source>
</evidence>
<dbReference type="HOGENOM" id="CLU_094597_0_0_12"/>
<dbReference type="EMBL" id="CP001841">
    <property type="protein sequence ID" value="AEF81992.1"/>
    <property type="molecule type" value="Genomic_DNA"/>
</dbReference>
<dbReference type="Proteomes" id="UP000009222">
    <property type="component" value="Chromosome"/>
</dbReference>
<dbReference type="InParanoid" id="F5YC07"/>
<accession>F5YC07</accession>
<dbReference type="Gene3D" id="2.40.10.220">
    <property type="entry name" value="predicted glycosyltransferase like domains"/>
    <property type="match status" value="1"/>
</dbReference>
<reference evidence="1 2" key="2">
    <citation type="journal article" date="2011" name="ISME J.">
        <title>RNA-seq reveals cooperative metabolic interactions between two termite-gut spirochete species in co-culture.</title>
        <authorList>
            <person name="Rosenthal A.Z."/>
            <person name="Matson E.G."/>
            <person name="Eldar A."/>
            <person name="Leadbetter J.R."/>
        </authorList>
    </citation>
    <scope>NUCLEOTIDE SEQUENCE [LARGE SCALE GENOMIC DNA]</scope>
    <source>
        <strain evidence="2">ATCC BAA-888 / DSM 13862 / ZAS-9</strain>
    </source>
</reference>
<keyword evidence="2" id="KW-1185">Reference proteome</keyword>
<sequence>MANEGNEDILGKKLFFLYPSAVIQNQVAAELIQQEYEVYIIKDHSKLRRILKKYPSSIVFANINDGMSESEWEAWIRGVMGDPETSGVGIGIICSGEDENLKRKYLGQVKIRCGYTVVKSDLSIAIRQLMDILKAADAKGRRKYIRATTETETNTTVNFPINGTFVNGAIKDISVVGFSCAFDADPELVKNTLFQDIQIKLQTMLIKAEGIVFGSRIDGSNKIYVVLFTQRIDPEVRTRIRKYIQSNFQGKMDSQFK</sequence>
<dbReference type="eggNOG" id="ENOG5033UH1">
    <property type="taxonomic scope" value="Bacteria"/>
</dbReference>
<dbReference type="RefSeq" id="WP_015710233.1">
    <property type="nucleotide sequence ID" value="NC_015577.1"/>
</dbReference>
<proteinExistence type="predicted"/>
<organism evidence="1 2">
    <name type="scientific">Leadbettera azotonutricia (strain ATCC BAA-888 / DSM 13862 / ZAS-9)</name>
    <name type="common">Treponema azotonutricium</name>
    <dbReference type="NCBI Taxonomy" id="545695"/>
    <lineage>
        <taxon>Bacteria</taxon>
        <taxon>Pseudomonadati</taxon>
        <taxon>Spirochaetota</taxon>
        <taxon>Spirochaetia</taxon>
        <taxon>Spirochaetales</taxon>
        <taxon>Breznakiellaceae</taxon>
        <taxon>Leadbettera</taxon>
    </lineage>
</organism>
<dbReference type="AlphaFoldDB" id="F5YC07"/>
<protein>
    <submittedName>
        <fullName evidence="1">Uncharacterized protein</fullName>
    </submittedName>
</protein>
<reference evidence="2" key="1">
    <citation type="submission" date="2009-12" db="EMBL/GenBank/DDBJ databases">
        <title>Complete sequence of Treponema azotonutricium strain ZAS-9.</title>
        <authorList>
            <person name="Tetu S.G."/>
            <person name="Matson E."/>
            <person name="Ren Q."/>
            <person name="Seshadri R."/>
            <person name="Elbourne L."/>
            <person name="Hassan K.A."/>
            <person name="Durkin A."/>
            <person name="Radune D."/>
            <person name="Mohamoud Y."/>
            <person name="Shay R."/>
            <person name="Jin S."/>
            <person name="Zhang X."/>
            <person name="Lucey K."/>
            <person name="Ballor N.R."/>
            <person name="Ottesen E."/>
            <person name="Rosenthal R."/>
            <person name="Allen A."/>
            <person name="Leadbetter J.R."/>
            <person name="Paulsen I.T."/>
        </authorList>
    </citation>
    <scope>NUCLEOTIDE SEQUENCE [LARGE SCALE GENOMIC DNA]</scope>
    <source>
        <strain evidence="2">ATCC BAA-888 / DSM 13862 / ZAS-9</strain>
    </source>
</reference>
<evidence type="ECO:0000313" key="1">
    <source>
        <dbReference type="EMBL" id="AEF81992.1"/>
    </source>
</evidence>